<evidence type="ECO:0000313" key="7">
    <source>
        <dbReference type="EMBL" id="AJG19681.1"/>
    </source>
</evidence>
<evidence type="ECO:0000313" key="8">
    <source>
        <dbReference type="Proteomes" id="UP000031843"/>
    </source>
</evidence>
<keyword evidence="2" id="KW-0479">Metal-binding</keyword>
<proteinExistence type="inferred from homology"/>
<dbReference type="GO" id="GO:0005737">
    <property type="term" value="C:cytoplasm"/>
    <property type="evidence" value="ECO:0007669"/>
    <property type="project" value="TreeGrafter"/>
</dbReference>
<evidence type="ECO:0000256" key="5">
    <source>
        <dbReference type="ARBA" id="ARBA00023004"/>
    </source>
</evidence>
<keyword evidence="4 7" id="KW-0560">Oxidoreductase</keyword>
<comment type="similarity">
    <text evidence="1">Belongs to the TfdA dioxygenase family.</text>
</comment>
<dbReference type="GO" id="GO:0046872">
    <property type="term" value="F:metal ion binding"/>
    <property type="evidence" value="ECO:0007669"/>
    <property type="project" value="UniProtKB-KW"/>
</dbReference>
<organism evidence="7 8">
    <name type="scientific">Cupriavidus basilensis</name>
    <dbReference type="NCBI Taxonomy" id="68895"/>
    <lineage>
        <taxon>Bacteria</taxon>
        <taxon>Pseudomonadati</taxon>
        <taxon>Pseudomonadota</taxon>
        <taxon>Betaproteobacteria</taxon>
        <taxon>Burkholderiales</taxon>
        <taxon>Burkholderiaceae</taxon>
        <taxon>Cupriavidus</taxon>
    </lineage>
</organism>
<dbReference type="PANTHER" id="PTHR30468:SF1">
    <property type="entry name" value="ALPHA-KETOGLUTARATE-DEPENDENT SULFONATE DIOXYGENASE"/>
    <property type="match status" value="1"/>
</dbReference>
<dbReference type="STRING" id="68895.RR42_m2289"/>
<feature type="domain" description="TauD/TfdA-like" evidence="6">
    <location>
        <begin position="3"/>
        <end position="273"/>
    </location>
</feature>
<dbReference type="InterPro" id="IPR042098">
    <property type="entry name" value="TauD-like_sf"/>
</dbReference>
<evidence type="ECO:0000256" key="4">
    <source>
        <dbReference type="ARBA" id="ARBA00023002"/>
    </source>
</evidence>
<dbReference type="PANTHER" id="PTHR30468">
    <property type="entry name" value="ALPHA-KETOGLUTARATE-DEPENDENT SULFONATE DIOXYGENASE"/>
    <property type="match status" value="1"/>
</dbReference>
<dbReference type="AlphaFoldDB" id="A0A0C4YG99"/>
<dbReference type="EC" id="1.14.11.17" evidence="7"/>
<keyword evidence="3 7" id="KW-0223">Dioxygenase</keyword>
<dbReference type="InterPro" id="IPR051323">
    <property type="entry name" value="AtsK-like"/>
</dbReference>
<evidence type="ECO:0000259" key="6">
    <source>
        <dbReference type="Pfam" id="PF02668"/>
    </source>
</evidence>
<reference evidence="7 8" key="1">
    <citation type="journal article" date="2015" name="Genome Announc.">
        <title>Complete Genome Sequence of Cupriavidus basilensis 4G11, Isolated from the Oak Ridge Field Research Center Site.</title>
        <authorList>
            <person name="Ray J."/>
            <person name="Waters R.J."/>
            <person name="Skerker J.M."/>
            <person name="Kuehl J.V."/>
            <person name="Price M.N."/>
            <person name="Huang J."/>
            <person name="Chakraborty R."/>
            <person name="Arkin A.P."/>
            <person name="Deutschbauer A."/>
        </authorList>
    </citation>
    <scope>NUCLEOTIDE SEQUENCE [LARGE SCALE GENOMIC DNA]</scope>
    <source>
        <strain evidence="7">4G11</strain>
    </source>
</reference>
<keyword evidence="8" id="KW-1185">Reference proteome</keyword>
<gene>
    <name evidence="7" type="ORF">RR42_m2289</name>
</gene>
<dbReference type="EMBL" id="CP010536">
    <property type="protein sequence ID" value="AJG19681.1"/>
    <property type="molecule type" value="Genomic_DNA"/>
</dbReference>
<accession>A0A0C4YG99</accession>
<evidence type="ECO:0000256" key="2">
    <source>
        <dbReference type="ARBA" id="ARBA00022723"/>
    </source>
</evidence>
<evidence type="ECO:0000256" key="3">
    <source>
        <dbReference type="ARBA" id="ARBA00022964"/>
    </source>
</evidence>
<name>A0A0C4YG99_9BURK</name>
<dbReference type="Pfam" id="PF02668">
    <property type="entry name" value="TauD"/>
    <property type="match status" value="1"/>
</dbReference>
<dbReference type="Proteomes" id="UP000031843">
    <property type="component" value="Chromosome main"/>
</dbReference>
<keyword evidence="5" id="KW-0408">Iron</keyword>
<dbReference type="SUPFAM" id="SSF51197">
    <property type="entry name" value="Clavaminate synthase-like"/>
    <property type="match status" value="1"/>
</dbReference>
<evidence type="ECO:0000256" key="1">
    <source>
        <dbReference type="ARBA" id="ARBA00005896"/>
    </source>
</evidence>
<dbReference type="GO" id="GO:0006790">
    <property type="term" value="P:sulfur compound metabolic process"/>
    <property type="evidence" value="ECO:0007669"/>
    <property type="project" value="TreeGrafter"/>
</dbReference>
<protein>
    <submittedName>
        <fullName evidence="7">Alpha-ketoglutarate-dependent taurine dioxygenase</fullName>
        <ecNumber evidence="7">1.14.11.17</ecNumber>
    </submittedName>
</protein>
<dbReference type="InterPro" id="IPR003819">
    <property type="entry name" value="TauD/TfdA-like"/>
</dbReference>
<sequence>MDPIAPCLGAEIGNIDLRMPLDDDQYLALRAALLKHKVLFFRDQDISAAQQVALASRFGELEVHPVFPHHPDHRELVVLGGDSAQAARENIFHTDVSWRKLPSMGSILRCLECPAVGGDTLWVNMVAVHAGLPAAVRDRIAGLHAVHDILPAFGSRMNAEQREARRQEFPAATHPVVRIHPETGEKILYVNEAFTTHLADYLEKHEGQYRFGFDFRLEEMDLLQYLFRQANAPEYQVRLRWRHNTIAFWDNRSTQHYAIQDYFPARRRMLRATIIGDAPF</sequence>
<dbReference type="GO" id="GO:0000908">
    <property type="term" value="F:taurine dioxygenase activity"/>
    <property type="evidence" value="ECO:0007669"/>
    <property type="project" value="UniProtKB-EC"/>
</dbReference>
<dbReference type="Gene3D" id="3.60.130.10">
    <property type="entry name" value="Clavaminate synthase-like"/>
    <property type="match status" value="1"/>
</dbReference>
<dbReference type="KEGG" id="cbw:RR42_m2289"/>